<gene>
    <name evidence="1" type="ORF">ACH5RR_010140</name>
</gene>
<name>A0ABD3AGV7_9GENT</name>
<dbReference type="PANTHER" id="PTHR48045">
    <property type="entry name" value="UDP-GLYCOSYLTRANSFERASE 72B1"/>
    <property type="match status" value="1"/>
</dbReference>
<evidence type="ECO:0000313" key="2">
    <source>
        <dbReference type="Proteomes" id="UP001630127"/>
    </source>
</evidence>
<accession>A0ABD3AGV7</accession>
<protein>
    <submittedName>
        <fullName evidence="1">Uncharacterized protein</fullName>
    </submittedName>
</protein>
<dbReference type="PANTHER" id="PTHR48045:SF31">
    <property type="entry name" value="UDP-GLYCOSYLTRANSFERASE 76B1-LIKE"/>
    <property type="match status" value="1"/>
</dbReference>
<comment type="caution">
    <text evidence="1">The sequence shown here is derived from an EMBL/GenBank/DDBJ whole genome shotgun (WGS) entry which is preliminary data.</text>
</comment>
<keyword evidence="2" id="KW-1185">Reference proteome</keyword>
<dbReference type="AlphaFoldDB" id="A0ABD3AGV7"/>
<sequence>MAPPSSTSFLEEERNCMEWPDKQAPNSVLYVSLGSLASIDKKELEETSWGLANSVQTFLPCFADQLTNARYLTHVLNVGLELENVNDRVVIEKTIKKLMVDNEGNEMRKRVLEMKQKLETSIQKGGSSCRSLNELTEFIFSFPCKQCQTLLRSYGGCCLMQG</sequence>
<dbReference type="SUPFAM" id="SSF53756">
    <property type="entry name" value="UDP-Glycosyltransferase/glycogen phosphorylase"/>
    <property type="match status" value="1"/>
</dbReference>
<dbReference type="Gene3D" id="3.40.50.2000">
    <property type="entry name" value="Glycogen Phosphorylase B"/>
    <property type="match status" value="3"/>
</dbReference>
<dbReference type="Proteomes" id="UP001630127">
    <property type="component" value="Unassembled WGS sequence"/>
</dbReference>
<evidence type="ECO:0000313" key="1">
    <source>
        <dbReference type="EMBL" id="KAL3530818.1"/>
    </source>
</evidence>
<reference evidence="1 2" key="1">
    <citation type="submission" date="2024-11" db="EMBL/GenBank/DDBJ databases">
        <title>A near-complete genome assembly of Cinchona calisaya.</title>
        <authorList>
            <person name="Lian D.C."/>
            <person name="Zhao X.W."/>
            <person name="Wei L."/>
        </authorList>
    </citation>
    <scope>NUCLEOTIDE SEQUENCE [LARGE SCALE GENOMIC DNA]</scope>
    <source>
        <tissue evidence="1">Nenye</tissue>
    </source>
</reference>
<organism evidence="1 2">
    <name type="scientific">Cinchona calisaya</name>
    <dbReference type="NCBI Taxonomy" id="153742"/>
    <lineage>
        <taxon>Eukaryota</taxon>
        <taxon>Viridiplantae</taxon>
        <taxon>Streptophyta</taxon>
        <taxon>Embryophyta</taxon>
        <taxon>Tracheophyta</taxon>
        <taxon>Spermatophyta</taxon>
        <taxon>Magnoliopsida</taxon>
        <taxon>eudicotyledons</taxon>
        <taxon>Gunneridae</taxon>
        <taxon>Pentapetalae</taxon>
        <taxon>asterids</taxon>
        <taxon>lamiids</taxon>
        <taxon>Gentianales</taxon>
        <taxon>Rubiaceae</taxon>
        <taxon>Cinchonoideae</taxon>
        <taxon>Cinchoneae</taxon>
        <taxon>Cinchona</taxon>
    </lineage>
</organism>
<proteinExistence type="predicted"/>
<dbReference type="EMBL" id="JBJUIK010000004">
    <property type="protein sequence ID" value="KAL3530818.1"/>
    <property type="molecule type" value="Genomic_DNA"/>
</dbReference>